<dbReference type="PANTHER" id="PTHR43873">
    <property type="entry name" value="COBYRINATE A,C-DIAMIDE SYNTHASE"/>
    <property type="match status" value="1"/>
</dbReference>
<dbReference type="PANTHER" id="PTHR43873:SF1">
    <property type="entry name" value="COBYRINATE A,C-DIAMIDE SYNTHASE"/>
    <property type="match status" value="1"/>
</dbReference>
<accession>A0A3S4GK58</accession>
<gene>
    <name evidence="1" type="primary">cbiA_3</name>
    <name evidence="1" type="ORF">NCTC13635_02469</name>
</gene>
<proteinExistence type="predicted"/>
<reference evidence="1 2" key="1">
    <citation type="submission" date="2018-12" db="EMBL/GenBank/DDBJ databases">
        <authorList>
            <consortium name="Pathogen Informatics"/>
        </authorList>
    </citation>
    <scope>NUCLEOTIDE SEQUENCE [LARGE SCALE GENOMIC DNA]</scope>
    <source>
        <strain evidence="1 2">NCTC13635</strain>
    </source>
</reference>
<organism evidence="1 2">
    <name type="scientific">Klebsiella pneumoniae</name>
    <dbReference type="NCBI Taxonomy" id="573"/>
    <lineage>
        <taxon>Bacteria</taxon>
        <taxon>Pseudomonadati</taxon>
        <taxon>Pseudomonadota</taxon>
        <taxon>Gammaproteobacteria</taxon>
        <taxon>Enterobacterales</taxon>
        <taxon>Enterobacteriaceae</taxon>
        <taxon>Klebsiella/Raoultella group</taxon>
        <taxon>Klebsiella</taxon>
        <taxon>Klebsiella pneumoniae complex</taxon>
    </lineage>
</organism>
<dbReference type="GO" id="GO:0042242">
    <property type="term" value="F:cobyrinic acid a,c-diamide synthase activity"/>
    <property type="evidence" value="ECO:0007669"/>
    <property type="project" value="InterPro"/>
</dbReference>
<protein>
    <submittedName>
        <fullName evidence="1">Cobyrinic acid a,c-diamide synthase</fullName>
    </submittedName>
</protein>
<dbReference type="InterPro" id="IPR004484">
    <property type="entry name" value="CbiA/CobB_synth"/>
</dbReference>
<evidence type="ECO:0000313" key="2">
    <source>
        <dbReference type="Proteomes" id="UP000282433"/>
    </source>
</evidence>
<name>A0A3S4GK58_KLEPN</name>
<dbReference type="Proteomes" id="UP000282433">
    <property type="component" value="Chromosome"/>
</dbReference>
<dbReference type="EMBL" id="LR134162">
    <property type="protein sequence ID" value="VEB01941.1"/>
    <property type="molecule type" value="Genomic_DNA"/>
</dbReference>
<dbReference type="AlphaFoldDB" id="A0A3S4GK58"/>
<evidence type="ECO:0000313" key="1">
    <source>
        <dbReference type="EMBL" id="VEB01941.1"/>
    </source>
</evidence>
<sequence>MAKQLGCPVILLVDGKAVSTSIRRHGDGFSTFLIRLSNIAGVIVNRVNSDAHFQLLKSAH</sequence>